<gene>
    <name evidence="2" type="ORF">OKA05_15795</name>
</gene>
<accession>A0ABT3GKK0</accession>
<dbReference type="InterPro" id="IPR058534">
    <property type="entry name" value="YjdF"/>
</dbReference>
<proteinExistence type="predicted"/>
<evidence type="ECO:0000313" key="3">
    <source>
        <dbReference type="Proteomes" id="UP001320876"/>
    </source>
</evidence>
<feature type="transmembrane region" description="Helical" evidence="1">
    <location>
        <begin position="174"/>
        <end position="190"/>
    </location>
</feature>
<dbReference type="PIRSF" id="PIRSF020606">
    <property type="entry name" value="UCP020606"/>
    <property type="match status" value="1"/>
</dbReference>
<sequence length="204" mass="23286">MASRPNLLLLLFILPWIAWSAWRPHDRVTWWLEVTPVFIGFIALAIAARKGWRFSSFVLVWIALHMVLLLVGGHYTYALTPLGDWMKEWCGFTRNHYDRIGHLFQGIVPALVTSEILIRNDVFARRGWLHFTVISFCLAFSACYELVEWAAALISAEAAESFLGTQGDPWDTQMDMFLAGIGSLISLFLFKPLHDRSIAKLHGH</sequence>
<feature type="transmembrane region" description="Helical" evidence="1">
    <location>
        <begin position="100"/>
        <end position="118"/>
    </location>
</feature>
<feature type="transmembrane region" description="Helical" evidence="1">
    <location>
        <begin position="59"/>
        <end position="80"/>
    </location>
</feature>
<feature type="transmembrane region" description="Helical" evidence="1">
    <location>
        <begin position="30"/>
        <end position="47"/>
    </location>
</feature>
<dbReference type="InterPro" id="IPR014509">
    <property type="entry name" value="YjdF-like"/>
</dbReference>
<comment type="caution">
    <text evidence="2">The sequence shown here is derived from an EMBL/GenBank/DDBJ whole genome shotgun (WGS) entry which is preliminary data.</text>
</comment>
<dbReference type="EMBL" id="JAPDDT010000006">
    <property type="protein sequence ID" value="MCW1924031.1"/>
    <property type="molecule type" value="Genomic_DNA"/>
</dbReference>
<name>A0ABT3GKK0_9BACT</name>
<keyword evidence="1" id="KW-0812">Transmembrane</keyword>
<keyword evidence="1" id="KW-1133">Transmembrane helix</keyword>
<organism evidence="2 3">
    <name type="scientific">Luteolibacter arcticus</name>
    <dbReference type="NCBI Taxonomy" id="1581411"/>
    <lineage>
        <taxon>Bacteria</taxon>
        <taxon>Pseudomonadati</taxon>
        <taxon>Verrucomicrobiota</taxon>
        <taxon>Verrucomicrobiia</taxon>
        <taxon>Verrucomicrobiales</taxon>
        <taxon>Verrucomicrobiaceae</taxon>
        <taxon>Luteolibacter</taxon>
    </lineage>
</organism>
<evidence type="ECO:0000256" key="1">
    <source>
        <dbReference type="SAM" id="Phobius"/>
    </source>
</evidence>
<dbReference type="RefSeq" id="WP_264488136.1">
    <property type="nucleotide sequence ID" value="NZ_JAPDDT010000006.1"/>
</dbReference>
<protein>
    <submittedName>
        <fullName evidence="2">DUF2238 domain-containing protein</fullName>
    </submittedName>
</protein>
<feature type="transmembrane region" description="Helical" evidence="1">
    <location>
        <begin position="130"/>
        <end position="154"/>
    </location>
</feature>
<dbReference type="Proteomes" id="UP001320876">
    <property type="component" value="Unassembled WGS sequence"/>
</dbReference>
<dbReference type="Pfam" id="PF09997">
    <property type="entry name" value="DUF2238"/>
    <property type="match status" value="1"/>
</dbReference>
<evidence type="ECO:0000313" key="2">
    <source>
        <dbReference type="EMBL" id="MCW1924031.1"/>
    </source>
</evidence>
<keyword evidence="1" id="KW-0472">Membrane</keyword>
<keyword evidence="3" id="KW-1185">Reference proteome</keyword>
<reference evidence="2 3" key="1">
    <citation type="submission" date="2022-10" db="EMBL/GenBank/DDBJ databases">
        <title>Luteolibacter arcticus strain CCTCC AB 2014275, whole genome shotgun sequencing project.</title>
        <authorList>
            <person name="Zhao G."/>
            <person name="Shen L."/>
        </authorList>
    </citation>
    <scope>NUCLEOTIDE SEQUENCE [LARGE SCALE GENOMIC DNA]</scope>
    <source>
        <strain evidence="2 3">CCTCC AB 2014275</strain>
    </source>
</reference>